<dbReference type="Proteomes" id="UP001228636">
    <property type="component" value="Unassembled WGS sequence"/>
</dbReference>
<evidence type="ECO:0000313" key="1">
    <source>
        <dbReference type="EMBL" id="MDN3621320.1"/>
    </source>
</evidence>
<dbReference type="AlphaFoldDB" id="A0AAJ1R1J1"/>
<dbReference type="RefSeq" id="WP_261972800.1">
    <property type="nucleotide sequence ID" value="NZ_CP103460.1"/>
</dbReference>
<reference evidence="1 2" key="1">
    <citation type="journal article" date="2014" name="Int. J. Syst. Evol. Microbiol.">
        <title>Complete genome sequence of Corynebacterium casei LMG S-19264T (=DSM 44701T), isolated from a smear-ripened cheese.</title>
        <authorList>
            <consortium name="US DOE Joint Genome Institute (JGI-PGF)"/>
            <person name="Walter F."/>
            <person name="Albersmeier A."/>
            <person name="Kalinowski J."/>
            <person name="Ruckert C."/>
        </authorList>
    </citation>
    <scope>NUCLEOTIDE SEQUENCE [LARGE SCALE GENOMIC DNA]</scope>
    <source>
        <strain evidence="1 2">CECT 8670</strain>
    </source>
</reference>
<dbReference type="Pfam" id="PF04245">
    <property type="entry name" value="NA37"/>
    <property type="match status" value="1"/>
</dbReference>
<dbReference type="EMBL" id="JAUFQH010000022">
    <property type="protein sequence ID" value="MDN3621320.1"/>
    <property type="molecule type" value="Genomic_DNA"/>
</dbReference>
<dbReference type="InterPro" id="IPR007358">
    <property type="entry name" value="Nucleoid_associated_NdpA"/>
</dbReference>
<dbReference type="GO" id="GO:0009295">
    <property type="term" value="C:nucleoid"/>
    <property type="evidence" value="ECO:0007669"/>
    <property type="project" value="InterPro"/>
</dbReference>
<proteinExistence type="predicted"/>
<accession>A0AAJ1R1J1</accession>
<protein>
    <submittedName>
        <fullName evidence="1">Nucleoid-associated protein</fullName>
    </submittedName>
</protein>
<sequence length="349" mass="40611">MIKRTRAEISQCIIHKVANKFNSGHNAFSNEIIRFDEESYDILKNFLLKPFTSLTQSYRFLSPSTVSLTEVNNFTTWIFNDDSSFVENSKKIVNHLFEQSNSAQIKTGDVLVVHFEGIQYKEILTDAVGVFKIENKEEFLQTYLEDENFDVAVTKGISTKRIDKGCLILNTSDGEGTVVLSVDNNNYDAQYWIKNFLNVKFADNNDLHTQNYLQMCKEFSEEVLLRQGGKQEQATFLANTVDHFKEVESINIEDFKTEVFEHSEYEPQFDEFKKHFEQLNDTLIRNNFEVSAAVFKKEKAKFKTDIKLDTNISIKIDVDAPEAASEYLERGYDEDKKMKFYKVFFNEEK</sequence>
<name>A0AAJ1R1J1_9FLAO</name>
<gene>
    <name evidence="1" type="ORF">QWY81_17770</name>
</gene>
<organism evidence="1 2">
    <name type="scientific">Polaribacter sejongensis</name>
    <dbReference type="NCBI Taxonomy" id="985043"/>
    <lineage>
        <taxon>Bacteria</taxon>
        <taxon>Pseudomonadati</taxon>
        <taxon>Bacteroidota</taxon>
        <taxon>Flavobacteriia</taxon>
        <taxon>Flavobacteriales</taxon>
        <taxon>Flavobacteriaceae</taxon>
    </lineage>
</organism>
<evidence type="ECO:0000313" key="2">
    <source>
        <dbReference type="Proteomes" id="UP001228636"/>
    </source>
</evidence>
<comment type="caution">
    <text evidence="1">The sequence shown here is derived from an EMBL/GenBank/DDBJ whole genome shotgun (WGS) entry which is preliminary data.</text>
</comment>